<evidence type="ECO:0000313" key="3">
    <source>
        <dbReference type="EMBL" id="CAC5385985.1"/>
    </source>
</evidence>
<feature type="domain" description="CD80-like immunoglobulin C2-set" evidence="2">
    <location>
        <begin position="139"/>
        <end position="215"/>
    </location>
</feature>
<dbReference type="AlphaFoldDB" id="A0A6J8BPY8"/>
<dbReference type="InterPro" id="IPR013783">
    <property type="entry name" value="Ig-like_fold"/>
</dbReference>
<evidence type="ECO:0000256" key="1">
    <source>
        <dbReference type="ARBA" id="ARBA00023157"/>
    </source>
</evidence>
<keyword evidence="4" id="KW-1185">Reference proteome</keyword>
<dbReference type="InterPro" id="IPR013162">
    <property type="entry name" value="CD80_C2-set"/>
</dbReference>
<dbReference type="Pfam" id="PF08205">
    <property type="entry name" value="C2-set_2"/>
    <property type="match status" value="1"/>
</dbReference>
<gene>
    <name evidence="3" type="ORF">MCOR_21477</name>
</gene>
<sequence>MLLSSGDYLSGRVTLTDVTRVSTTATLKFDNLECEDEKDYICTFIYVNEFGVVVIDESEPTSIIVNAYPSMPHNISSFIVSTRRTRQQENNVSNFLLERNTLLLSIKQNCSPSYWSRTNDPRNLIYLHILQSTTTQSTFFREWDTVIFSCKGNIGKPPGRLIWQKTSPQLERPIIYSNETTDVEQIPDGCSFRGTSNLTVLISINDLNAQFRCFEESQDNIPEMYVETAPLDVHCEYHLNFRFQNQVIGRAFAEVRNLLASQYIYMKEVGVYVCEAYNTIDGIDYKANNSVEIEIEHAAYEIPAICVVVITMICFAVRKSHRKREKGKISSCLDASVIYSEVDEHTKLKYRLKNNQATSSNPEPADVENDLIEGANEVFDILAVNISINQNITGLVGKNDTHLTCSFINDNKIHFINAAIIARNKNGTFPKNEPVAVFPRDNVGMLPPSGDYLSGRVTLTNITKLSTTATLRFDILQCEDEKDYICIAYYFNEFGVVITVESEPTRVLVKDTPARLSAKLAVNRLEIFKLAGVQFIKSSWTLIKVRLKKNPAGISGKNMDSIKFSWTLQSPAEL</sequence>
<evidence type="ECO:0000259" key="2">
    <source>
        <dbReference type="Pfam" id="PF08205"/>
    </source>
</evidence>
<dbReference type="OrthoDB" id="6158624at2759"/>
<dbReference type="EMBL" id="CACVKT020003828">
    <property type="protein sequence ID" value="CAC5385985.1"/>
    <property type="molecule type" value="Genomic_DNA"/>
</dbReference>
<keyword evidence="1" id="KW-1015">Disulfide bond</keyword>
<organism evidence="3 4">
    <name type="scientific">Mytilus coruscus</name>
    <name type="common">Sea mussel</name>
    <dbReference type="NCBI Taxonomy" id="42192"/>
    <lineage>
        <taxon>Eukaryota</taxon>
        <taxon>Metazoa</taxon>
        <taxon>Spiralia</taxon>
        <taxon>Lophotrochozoa</taxon>
        <taxon>Mollusca</taxon>
        <taxon>Bivalvia</taxon>
        <taxon>Autobranchia</taxon>
        <taxon>Pteriomorphia</taxon>
        <taxon>Mytilida</taxon>
        <taxon>Mytiloidea</taxon>
        <taxon>Mytilidae</taxon>
        <taxon>Mytilinae</taxon>
        <taxon>Mytilus</taxon>
    </lineage>
</organism>
<dbReference type="Gene3D" id="2.60.40.10">
    <property type="entry name" value="Immunoglobulins"/>
    <property type="match status" value="1"/>
</dbReference>
<reference evidence="3 4" key="1">
    <citation type="submission" date="2020-06" db="EMBL/GenBank/DDBJ databases">
        <authorList>
            <person name="Li R."/>
            <person name="Bekaert M."/>
        </authorList>
    </citation>
    <scope>NUCLEOTIDE SEQUENCE [LARGE SCALE GENOMIC DNA]</scope>
    <source>
        <strain evidence="4">wild</strain>
    </source>
</reference>
<protein>
    <recommendedName>
        <fullName evidence="2">CD80-like immunoglobulin C2-set domain-containing protein</fullName>
    </recommendedName>
</protein>
<name>A0A6J8BPY8_MYTCO</name>
<proteinExistence type="predicted"/>
<dbReference type="Proteomes" id="UP000507470">
    <property type="component" value="Unassembled WGS sequence"/>
</dbReference>
<accession>A0A6J8BPY8</accession>
<evidence type="ECO:0000313" key="4">
    <source>
        <dbReference type="Proteomes" id="UP000507470"/>
    </source>
</evidence>